<sequence>MDDPSLNAAFCYESQGECFRIQRDLFLEKIDQAGDREGFTETDLRYFALLDECADLLGRLHPAFMTLSALTQLASDEADDANGV</sequence>
<keyword evidence="2" id="KW-1185">Reference proteome</keyword>
<name>A0A517NIE0_9BACT</name>
<dbReference type="Proteomes" id="UP000318538">
    <property type="component" value="Chromosome"/>
</dbReference>
<organism evidence="1 2">
    <name type="scientific">Rubripirellula lacrimiformis</name>
    <dbReference type="NCBI Taxonomy" id="1930273"/>
    <lineage>
        <taxon>Bacteria</taxon>
        <taxon>Pseudomonadati</taxon>
        <taxon>Planctomycetota</taxon>
        <taxon>Planctomycetia</taxon>
        <taxon>Pirellulales</taxon>
        <taxon>Pirellulaceae</taxon>
        <taxon>Rubripirellula</taxon>
    </lineage>
</organism>
<reference evidence="1 2" key="1">
    <citation type="submission" date="2019-02" db="EMBL/GenBank/DDBJ databases">
        <title>Deep-cultivation of Planctomycetes and their phenomic and genomic characterization uncovers novel biology.</title>
        <authorList>
            <person name="Wiegand S."/>
            <person name="Jogler M."/>
            <person name="Boedeker C."/>
            <person name="Pinto D."/>
            <person name="Vollmers J."/>
            <person name="Rivas-Marin E."/>
            <person name="Kohn T."/>
            <person name="Peeters S.H."/>
            <person name="Heuer A."/>
            <person name="Rast P."/>
            <person name="Oberbeckmann S."/>
            <person name="Bunk B."/>
            <person name="Jeske O."/>
            <person name="Meyerdierks A."/>
            <person name="Storesund J.E."/>
            <person name="Kallscheuer N."/>
            <person name="Luecker S."/>
            <person name="Lage O.M."/>
            <person name="Pohl T."/>
            <person name="Merkel B.J."/>
            <person name="Hornburger P."/>
            <person name="Mueller R.-W."/>
            <person name="Bruemmer F."/>
            <person name="Labrenz M."/>
            <person name="Spormann A.M."/>
            <person name="Op den Camp H."/>
            <person name="Overmann J."/>
            <person name="Amann R."/>
            <person name="Jetten M.S.M."/>
            <person name="Mascher T."/>
            <person name="Medema M.H."/>
            <person name="Devos D.P."/>
            <person name="Kaster A.-K."/>
            <person name="Ovreas L."/>
            <person name="Rohde M."/>
            <person name="Galperin M.Y."/>
            <person name="Jogler C."/>
        </authorList>
    </citation>
    <scope>NUCLEOTIDE SEQUENCE [LARGE SCALE GENOMIC DNA]</scope>
    <source>
        <strain evidence="1 2">K22_7</strain>
    </source>
</reference>
<dbReference type="RefSeq" id="WP_145174170.1">
    <property type="nucleotide sequence ID" value="NZ_CP036525.1"/>
</dbReference>
<gene>
    <name evidence="1" type="ORF">K227x_53230</name>
</gene>
<evidence type="ECO:0000313" key="1">
    <source>
        <dbReference type="EMBL" id="QDT06900.1"/>
    </source>
</evidence>
<dbReference type="AlphaFoldDB" id="A0A517NIE0"/>
<dbReference type="KEGG" id="rlc:K227x_53230"/>
<dbReference type="EMBL" id="CP036525">
    <property type="protein sequence ID" value="QDT06900.1"/>
    <property type="molecule type" value="Genomic_DNA"/>
</dbReference>
<accession>A0A517NIE0</accession>
<protein>
    <submittedName>
        <fullName evidence="1">Uncharacterized protein</fullName>
    </submittedName>
</protein>
<evidence type="ECO:0000313" key="2">
    <source>
        <dbReference type="Proteomes" id="UP000318538"/>
    </source>
</evidence>
<proteinExistence type="predicted"/>